<evidence type="ECO:0000256" key="2">
    <source>
        <dbReference type="PIRSR" id="PIRSR000097-1"/>
    </source>
</evidence>
<dbReference type="SUPFAM" id="SSF51430">
    <property type="entry name" value="NAD(P)-linked oxidoreductase"/>
    <property type="match status" value="1"/>
</dbReference>
<dbReference type="InterPro" id="IPR020471">
    <property type="entry name" value="AKR"/>
</dbReference>
<dbReference type="GO" id="GO:0016616">
    <property type="term" value="F:oxidoreductase activity, acting on the CH-OH group of donors, NAD or NADP as acceptor"/>
    <property type="evidence" value="ECO:0007669"/>
    <property type="project" value="UniProtKB-ARBA"/>
</dbReference>
<keyword evidence="1" id="KW-0560">Oxidoreductase</keyword>
<feature type="domain" description="NADP-dependent oxidoreductase" evidence="5">
    <location>
        <begin position="19"/>
        <end position="283"/>
    </location>
</feature>
<keyword evidence="7" id="KW-1185">Reference proteome</keyword>
<dbReference type="InterPro" id="IPR023210">
    <property type="entry name" value="NADP_OxRdtase_dom"/>
</dbReference>
<dbReference type="InterPro" id="IPR036812">
    <property type="entry name" value="NAD(P)_OxRdtase_dom_sf"/>
</dbReference>
<dbReference type="Gene3D" id="3.20.20.100">
    <property type="entry name" value="NADP-dependent oxidoreductase domain"/>
    <property type="match status" value="1"/>
</dbReference>
<evidence type="ECO:0000256" key="3">
    <source>
        <dbReference type="PIRSR" id="PIRSR000097-2"/>
    </source>
</evidence>
<dbReference type="STRING" id="341454.A0A4S2MNG2"/>
<protein>
    <submittedName>
        <fullName evidence="6">Aldo/keto reductase</fullName>
    </submittedName>
</protein>
<evidence type="ECO:0000259" key="5">
    <source>
        <dbReference type="Pfam" id="PF00248"/>
    </source>
</evidence>
<dbReference type="EMBL" id="ML220167">
    <property type="protein sequence ID" value="TGZ76759.1"/>
    <property type="molecule type" value="Genomic_DNA"/>
</dbReference>
<evidence type="ECO:0000256" key="4">
    <source>
        <dbReference type="PIRSR" id="PIRSR000097-3"/>
    </source>
</evidence>
<accession>A0A4S2MNG2</accession>
<feature type="binding site" evidence="3">
    <location>
        <position position="110"/>
    </location>
    <ligand>
        <name>substrate</name>
    </ligand>
</feature>
<dbReference type="PRINTS" id="PR00069">
    <property type="entry name" value="ALDKETRDTASE"/>
</dbReference>
<dbReference type="PANTHER" id="PTHR11732">
    <property type="entry name" value="ALDO/KETO REDUCTASE"/>
    <property type="match status" value="1"/>
</dbReference>
<proteinExistence type="predicted"/>
<evidence type="ECO:0000256" key="1">
    <source>
        <dbReference type="ARBA" id="ARBA00023002"/>
    </source>
</evidence>
<dbReference type="PIRSF" id="PIRSF000097">
    <property type="entry name" value="AKR"/>
    <property type="match status" value="1"/>
</dbReference>
<sequence>MSLSSTTFTLNTGAKIPAIGLGTWQSKPGEVEKAVEWALRAGYRHIDTASIYRNEHEVGVGIKNSGVPRSEIFLTTKLWNNMHKPEDVEKALDDSLKKLGVDYLDLYLMHWPIAFSPSPKPMPIDTATGRVQLSPIPLSATWAAMEALPQSKVRAIGISNFTTTAVDALLKTAKIVPAVNQIEGHPYLQQTALHEHHKRLGIHITSYSPLGQNLSGRKRVIDDPVVKEEAKRLGRTEAQVLIAWQVQRGCSVIPKSVTKSRVEGNFQAEMIPAETVKRLNGLNDGTRYCDSYEWGVDCFDEISKEDVEKVIRKH</sequence>
<evidence type="ECO:0000313" key="7">
    <source>
        <dbReference type="Proteomes" id="UP000298138"/>
    </source>
</evidence>
<organism evidence="6 7">
    <name type="scientific">Ascodesmis nigricans</name>
    <dbReference type="NCBI Taxonomy" id="341454"/>
    <lineage>
        <taxon>Eukaryota</taxon>
        <taxon>Fungi</taxon>
        <taxon>Dikarya</taxon>
        <taxon>Ascomycota</taxon>
        <taxon>Pezizomycotina</taxon>
        <taxon>Pezizomycetes</taxon>
        <taxon>Pezizales</taxon>
        <taxon>Ascodesmidaceae</taxon>
        <taxon>Ascodesmis</taxon>
    </lineage>
</organism>
<dbReference type="InterPro" id="IPR018170">
    <property type="entry name" value="Aldo/ket_reductase_CS"/>
</dbReference>
<dbReference type="Proteomes" id="UP000298138">
    <property type="component" value="Unassembled WGS sequence"/>
</dbReference>
<gene>
    <name evidence="6" type="ORF">EX30DRAFT_360319</name>
</gene>
<dbReference type="PROSITE" id="PS00798">
    <property type="entry name" value="ALDOKETO_REDUCTASE_1"/>
    <property type="match status" value="1"/>
</dbReference>
<dbReference type="InParanoid" id="A0A4S2MNG2"/>
<reference evidence="6 7" key="1">
    <citation type="submission" date="2019-04" db="EMBL/GenBank/DDBJ databases">
        <title>Comparative genomics and transcriptomics to analyze fruiting body development in filamentous ascomycetes.</title>
        <authorList>
            <consortium name="DOE Joint Genome Institute"/>
            <person name="Lutkenhaus R."/>
            <person name="Traeger S."/>
            <person name="Breuer J."/>
            <person name="Kuo A."/>
            <person name="Lipzen A."/>
            <person name="Pangilinan J."/>
            <person name="Dilworth D."/>
            <person name="Sandor L."/>
            <person name="Poggeler S."/>
            <person name="Barry K."/>
            <person name="Grigoriev I.V."/>
            <person name="Nowrousian M."/>
        </authorList>
    </citation>
    <scope>NUCLEOTIDE SEQUENCE [LARGE SCALE GENOMIC DNA]</scope>
    <source>
        <strain evidence="6 7">CBS 389.68</strain>
    </source>
</reference>
<dbReference type="Pfam" id="PF00248">
    <property type="entry name" value="Aldo_ket_red"/>
    <property type="match status" value="1"/>
</dbReference>
<feature type="active site" description="Proton donor" evidence="2">
    <location>
        <position position="52"/>
    </location>
</feature>
<evidence type="ECO:0000313" key="6">
    <source>
        <dbReference type="EMBL" id="TGZ76759.1"/>
    </source>
</evidence>
<dbReference type="OrthoDB" id="416253at2759"/>
<name>A0A4S2MNG2_9PEZI</name>
<dbReference type="FunFam" id="3.20.20.100:FF:000002">
    <property type="entry name" value="2,5-diketo-D-gluconic acid reductase A"/>
    <property type="match status" value="1"/>
</dbReference>
<dbReference type="AlphaFoldDB" id="A0A4S2MNG2"/>
<feature type="site" description="Lowers pKa of active site Tyr" evidence="4">
    <location>
        <position position="77"/>
    </location>
</feature>